<name>A0A919N9G0_9ACTN</name>
<dbReference type="AlphaFoldDB" id="A0A919N9G0"/>
<dbReference type="Gene3D" id="3.40.630.30">
    <property type="match status" value="1"/>
</dbReference>
<accession>A0A919N9G0</accession>
<reference evidence="1" key="1">
    <citation type="submission" date="2021-01" db="EMBL/GenBank/DDBJ databases">
        <title>Whole genome shotgun sequence of Actinoplanes siamensis NBRC 109076.</title>
        <authorList>
            <person name="Komaki H."/>
            <person name="Tamura T."/>
        </authorList>
    </citation>
    <scope>NUCLEOTIDE SEQUENCE</scope>
    <source>
        <strain evidence="1">NBRC 109076</strain>
    </source>
</reference>
<dbReference type="RefSeq" id="WP_203682131.1">
    <property type="nucleotide sequence ID" value="NZ_BOMW01000038.1"/>
</dbReference>
<organism evidence="1 2">
    <name type="scientific">Actinoplanes siamensis</name>
    <dbReference type="NCBI Taxonomy" id="1223317"/>
    <lineage>
        <taxon>Bacteria</taxon>
        <taxon>Bacillati</taxon>
        <taxon>Actinomycetota</taxon>
        <taxon>Actinomycetes</taxon>
        <taxon>Micromonosporales</taxon>
        <taxon>Micromonosporaceae</taxon>
        <taxon>Actinoplanes</taxon>
    </lineage>
</organism>
<dbReference type="SUPFAM" id="SSF55729">
    <property type="entry name" value="Acyl-CoA N-acyltransferases (Nat)"/>
    <property type="match status" value="1"/>
</dbReference>
<protein>
    <submittedName>
        <fullName evidence="1">Uncharacterized protein</fullName>
    </submittedName>
</protein>
<dbReference type="EMBL" id="BOMW01000038">
    <property type="protein sequence ID" value="GIF06695.1"/>
    <property type="molecule type" value="Genomic_DNA"/>
</dbReference>
<comment type="caution">
    <text evidence="1">The sequence shown here is derived from an EMBL/GenBank/DDBJ whole genome shotgun (WGS) entry which is preliminary data.</text>
</comment>
<proteinExistence type="predicted"/>
<keyword evidence="2" id="KW-1185">Reference proteome</keyword>
<dbReference type="Proteomes" id="UP000629619">
    <property type="component" value="Unassembled WGS sequence"/>
</dbReference>
<gene>
    <name evidence="1" type="ORF">Asi03nite_42330</name>
</gene>
<evidence type="ECO:0000313" key="1">
    <source>
        <dbReference type="EMBL" id="GIF06695.1"/>
    </source>
</evidence>
<dbReference type="InterPro" id="IPR016181">
    <property type="entry name" value="Acyl_CoA_acyltransferase"/>
</dbReference>
<sequence length="195" mass="22449">MLIKVIDQITDAEMLDAAWGLYLEAFEELNSLAVQRHLMYRSEFDEVMRDTRVDKYLALENDGTLIGLSCYTNNLDAIPLIAPQYFERHYPEQYHAKRIWYIVFVAVKPEAQGQAAFAQMSEQMYLTAATQNGMVGLDLCSYNDDVRRMSRVFRLLIGRLCNFNMTFEQIDQQSFWLYNFPAAAGESAGELPRAA</sequence>
<evidence type="ECO:0000313" key="2">
    <source>
        <dbReference type="Proteomes" id="UP000629619"/>
    </source>
</evidence>